<dbReference type="PANTHER" id="PTHR30183">
    <property type="entry name" value="MOLYBDENUM TRANSPORT SYSTEM PERMEASE PROTEIN MODB"/>
    <property type="match status" value="1"/>
</dbReference>
<feature type="transmembrane region" description="Helical" evidence="7">
    <location>
        <begin position="9"/>
        <end position="33"/>
    </location>
</feature>
<dbReference type="GO" id="GO:0055085">
    <property type="term" value="P:transmembrane transport"/>
    <property type="evidence" value="ECO:0007669"/>
    <property type="project" value="InterPro"/>
</dbReference>
<evidence type="ECO:0000256" key="4">
    <source>
        <dbReference type="ARBA" id="ARBA00022692"/>
    </source>
</evidence>
<dbReference type="PANTHER" id="PTHR30183:SF3">
    <property type="entry name" value="MOLYBDENUM TRANSPORT SYSTEM PERMEASE PROTEIN MODB"/>
    <property type="match status" value="1"/>
</dbReference>
<dbReference type="EMBL" id="PDOE01000001">
    <property type="protein sequence ID" value="RKL69256.1"/>
    <property type="molecule type" value="Genomic_DNA"/>
</dbReference>
<feature type="transmembrane region" description="Helical" evidence="7">
    <location>
        <begin position="251"/>
        <end position="274"/>
    </location>
</feature>
<dbReference type="SUPFAM" id="SSF161098">
    <property type="entry name" value="MetI-like"/>
    <property type="match status" value="1"/>
</dbReference>
<dbReference type="Pfam" id="PF00528">
    <property type="entry name" value="BPD_transp_1"/>
    <property type="match status" value="1"/>
</dbReference>
<dbReference type="InterPro" id="IPR000515">
    <property type="entry name" value="MetI-like"/>
</dbReference>
<feature type="transmembrane region" description="Helical" evidence="7">
    <location>
        <begin position="60"/>
        <end position="84"/>
    </location>
</feature>
<evidence type="ECO:0000259" key="8">
    <source>
        <dbReference type="PROSITE" id="PS50928"/>
    </source>
</evidence>
<keyword evidence="5 7" id="KW-1133">Transmembrane helix</keyword>
<dbReference type="InterPro" id="IPR035906">
    <property type="entry name" value="MetI-like_sf"/>
</dbReference>
<proteinExistence type="inferred from homology"/>
<dbReference type="CDD" id="cd06261">
    <property type="entry name" value="TM_PBP2"/>
    <property type="match status" value="1"/>
</dbReference>
<comment type="similarity">
    <text evidence="7">Belongs to the binding-protein-dependent transport system permease family.</text>
</comment>
<keyword evidence="10" id="KW-1185">Reference proteome</keyword>
<keyword evidence="6 7" id="KW-0472">Membrane</keyword>
<protein>
    <submittedName>
        <fullName evidence="9">ABC transporter permease</fullName>
    </submittedName>
</protein>
<dbReference type="PROSITE" id="PS50928">
    <property type="entry name" value="ABC_TM1"/>
    <property type="match status" value="1"/>
</dbReference>
<evidence type="ECO:0000256" key="7">
    <source>
        <dbReference type="RuleBase" id="RU363032"/>
    </source>
</evidence>
<dbReference type="RefSeq" id="WP_110936105.1">
    <property type="nucleotide sequence ID" value="NZ_KZ614146.1"/>
</dbReference>
<dbReference type="Proteomes" id="UP000281498">
    <property type="component" value="Unassembled WGS sequence"/>
</dbReference>
<evidence type="ECO:0000256" key="5">
    <source>
        <dbReference type="ARBA" id="ARBA00022989"/>
    </source>
</evidence>
<feature type="transmembrane region" description="Helical" evidence="7">
    <location>
        <begin position="210"/>
        <end position="231"/>
    </location>
</feature>
<evidence type="ECO:0000256" key="6">
    <source>
        <dbReference type="ARBA" id="ARBA00023136"/>
    </source>
</evidence>
<comment type="subcellular location">
    <subcellularLocation>
        <location evidence="1 7">Cell membrane</location>
        <topology evidence="1 7">Multi-pass membrane protein</topology>
    </subcellularLocation>
</comment>
<dbReference type="AlphaFoldDB" id="A0A3A9KY31"/>
<organism evidence="9 10">
    <name type="scientific">Salipaludibacillus neizhouensis</name>
    <dbReference type="NCBI Taxonomy" id="885475"/>
    <lineage>
        <taxon>Bacteria</taxon>
        <taxon>Bacillati</taxon>
        <taxon>Bacillota</taxon>
        <taxon>Bacilli</taxon>
        <taxon>Bacillales</taxon>
        <taxon>Bacillaceae</taxon>
    </lineage>
</organism>
<reference evidence="9 10" key="1">
    <citation type="submission" date="2017-10" db="EMBL/GenBank/DDBJ databases">
        <title>Bacillus sp. nov., a halophilic bacterium isolated from a Keqin Lake.</title>
        <authorList>
            <person name="Wang H."/>
        </authorList>
    </citation>
    <scope>NUCLEOTIDE SEQUENCE [LARGE SCALE GENOMIC DNA]</scope>
    <source>
        <strain evidence="9 10">KCTC 13187</strain>
    </source>
</reference>
<dbReference type="GO" id="GO:0005886">
    <property type="term" value="C:plasma membrane"/>
    <property type="evidence" value="ECO:0007669"/>
    <property type="project" value="UniProtKB-SubCell"/>
</dbReference>
<comment type="caution">
    <text evidence="9">The sequence shown here is derived from an EMBL/GenBank/DDBJ whole genome shotgun (WGS) entry which is preliminary data.</text>
</comment>
<feature type="domain" description="ABC transmembrane type-1" evidence="8">
    <location>
        <begin position="56"/>
        <end position="271"/>
    </location>
</feature>
<gene>
    <name evidence="9" type="ORF">CR203_04295</name>
</gene>
<evidence type="ECO:0000256" key="3">
    <source>
        <dbReference type="ARBA" id="ARBA00022475"/>
    </source>
</evidence>
<keyword evidence="2 7" id="KW-0813">Transport</keyword>
<keyword evidence="4 7" id="KW-0812">Transmembrane</keyword>
<evidence type="ECO:0000256" key="1">
    <source>
        <dbReference type="ARBA" id="ARBA00004651"/>
    </source>
</evidence>
<feature type="transmembrane region" description="Helical" evidence="7">
    <location>
        <begin position="96"/>
        <end position="117"/>
    </location>
</feature>
<dbReference type="OrthoDB" id="9785836at2"/>
<feature type="transmembrane region" description="Helical" evidence="7">
    <location>
        <begin position="149"/>
        <end position="172"/>
    </location>
</feature>
<keyword evidence="3" id="KW-1003">Cell membrane</keyword>
<evidence type="ECO:0000256" key="2">
    <source>
        <dbReference type="ARBA" id="ARBA00022448"/>
    </source>
</evidence>
<name>A0A3A9KY31_9BACI</name>
<dbReference type="Gene3D" id="1.10.3720.10">
    <property type="entry name" value="MetI-like"/>
    <property type="match status" value="1"/>
</dbReference>
<sequence>MKWFKQTKYVWPLVPAVLFVFIFVGYAIMMALLESITINGQWTLDAYKQLLENQSFRDSILFSLKVTLTSTFISLFIGVVITRWMYYYLRNYWVKVLIWIPMLFPHFVWGYIVILLFSQSGWFSGLLYELGLLEDFTHFPVLTQDQHGIGIISTYIFKEVPFVILIILPVYIQMNHQYKHVVQTLGGSKWEIFKTVEWPTIFPVLSEAGIIIFAFVLSAFEVPFLLGATYPKMVSILSYDWFFQGDWSQRPMAFAAMIIVTSIIVICSIVLFSMTNRLRIRVSKGER</sequence>
<evidence type="ECO:0000313" key="10">
    <source>
        <dbReference type="Proteomes" id="UP000281498"/>
    </source>
</evidence>
<evidence type="ECO:0000313" key="9">
    <source>
        <dbReference type="EMBL" id="RKL69256.1"/>
    </source>
</evidence>
<accession>A0A3A9KY31</accession>